<reference evidence="1" key="1">
    <citation type="submission" date="2014-05" db="EMBL/GenBank/DDBJ databases">
        <title>The transcriptome of the halophilic microalga Tetraselmis sp. GSL018 isolated from the Great Salt Lake, Utah.</title>
        <authorList>
            <person name="Jinkerson R.E."/>
            <person name="D'Adamo S."/>
            <person name="Posewitz M.C."/>
        </authorList>
    </citation>
    <scope>NUCLEOTIDE SEQUENCE</scope>
    <source>
        <strain evidence="1">GSL018</strain>
    </source>
</reference>
<proteinExistence type="predicted"/>
<name>A0A061QM27_9CHLO</name>
<dbReference type="EMBL" id="GBEZ01026436">
    <property type="protein sequence ID" value="JAC60773.1"/>
    <property type="molecule type" value="Transcribed_RNA"/>
</dbReference>
<feature type="non-terminal residue" evidence="1">
    <location>
        <position position="1"/>
    </location>
</feature>
<evidence type="ECO:0000313" key="1">
    <source>
        <dbReference type="EMBL" id="JAC60773.1"/>
    </source>
</evidence>
<sequence length="51" mass="5594">GTCATMSCGLGGMELVAKERRRDLGLATVGAADVQLIYSQHTFRNRLRKQL</sequence>
<gene>
    <name evidence="1" type="ORF">TSPGSL018_28049</name>
</gene>
<organism evidence="1">
    <name type="scientific">Tetraselmis sp. GSL018</name>
    <dbReference type="NCBI Taxonomy" id="582737"/>
    <lineage>
        <taxon>Eukaryota</taxon>
        <taxon>Viridiplantae</taxon>
        <taxon>Chlorophyta</taxon>
        <taxon>core chlorophytes</taxon>
        <taxon>Chlorodendrophyceae</taxon>
        <taxon>Chlorodendrales</taxon>
        <taxon>Chlorodendraceae</taxon>
        <taxon>Tetraselmis</taxon>
    </lineage>
</organism>
<dbReference type="AlphaFoldDB" id="A0A061QM27"/>
<protein>
    <submittedName>
        <fullName evidence="1">Uncharacterized protein</fullName>
    </submittedName>
</protein>
<accession>A0A061QM27</accession>